<evidence type="ECO:0000256" key="2">
    <source>
        <dbReference type="ARBA" id="ARBA00023125"/>
    </source>
</evidence>
<dbReference type="InterPro" id="IPR036390">
    <property type="entry name" value="WH_DNA-bd_sf"/>
</dbReference>
<keyword evidence="1" id="KW-0805">Transcription regulation</keyword>
<dbReference type="GO" id="GO:0003677">
    <property type="term" value="F:DNA binding"/>
    <property type="evidence" value="ECO:0007669"/>
    <property type="project" value="UniProtKB-KW"/>
</dbReference>
<dbReference type="SMART" id="SM00345">
    <property type="entry name" value="HTH_GNTR"/>
    <property type="match status" value="1"/>
</dbReference>
<dbReference type="RefSeq" id="WP_218910324.1">
    <property type="nucleotide sequence ID" value="NZ_JACCFP010000001.1"/>
</dbReference>
<proteinExistence type="predicted"/>
<name>A0A853C7H5_9ACTN</name>
<evidence type="ECO:0000259" key="4">
    <source>
        <dbReference type="PROSITE" id="PS50949"/>
    </source>
</evidence>
<keyword evidence="2 5" id="KW-0238">DNA-binding</keyword>
<dbReference type="Pfam" id="PF00392">
    <property type="entry name" value="GntR"/>
    <property type="match status" value="1"/>
</dbReference>
<dbReference type="AlphaFoldDB" id="A0A853C7H5"/>
<dbReference type="SUPFAM" id="SSF48008">
    <property type="entry name" value="GntR ligand-binding domain-like"/>
    <property type="match status" value="1"/>
</dbReference>
<evidence type="ECO:0000256" key="1">
    <source>
        <dbReference type="ARBA" id="ARBA00023015"/>
    </source>
</evidence>
<dbReference type="GO" id="GO:0003700">
    <property type="term" value="F:DNA-binding transcription factor activity"/>
    <property type="evidence" value="ECO:0007669"/>
    <property type="project" value="InterPro"/>
</dbReference>
<reference evidence="5 6" key="1">
    <citation type="submission" date="2020-07" db="EMBL/GenBank/DDBJ databases">
        <title>Sequencing the genomes of 1000 actinobacteria strains.</title>
        <authorList>
            <person name="Klenk H.-P."/>
        </authorList>
    </citation>
    <scope>NUCLEOTIDE SEQUENCE [LARGE SCALE GENOMIC DNA]</scope>
    <source>
        <strain evidence="5 6">DSM 103833</strain>
    </source>
</reference>
<dbReference type="Gene3D" id="1.20.120.530">
    <property type="entry name" value="GntR ligand-binding domain-like"/>
    <property type="match status" value="1"/>
</dbReference>
<dbReference type="Gene3D" id="1.10.10.10">
    <property type="entry name" value="Winged helix-like DNA-binding domain superfamily/Winged helix DNA-binding domain"/>
    <property type="match status" value="1"/>
</dbReference>
<evidence type="ECO:0000313" key="6">
    <source>
        <dbReference type="Proteomes" id="UP000530424"/>
    </source>
</evidence>
<accession>A0A853C7H5</accession>
<dbReference type="InterPro" id="IPR036388">
    <property type="entry name" value="WH-like_DNA-bd_sf"/>
</dbReference>
<dbReference type="SMART" id="SM00895">
    <property type="entry name" value="FCD"/>
    <property type="match status" value="1"/>
</dbReference>
<dbReference type="SUPFAM" id="SSF46785">
    <property type="entry name" value="Winged helix' DNA-binding domain"/>
    <property type="match status" value="1"/>
</dbReference>
<feature type="domain" description="HTH gntR-type" evidence="4">
    <location>
        <begin position="4"/>
        <end position="74"/>
    </location>
</feature>
<sequence>MAAVGRAGEIADRLTEAIHLGLFRDGQQLPPESEFAQQLGVAPMTLRESISTLRERGLVETRRGRNGGTFIKRSLEPPAEPDLARLTEISVSTLRDLADEQQAISGMAARLAAERATSRSVRRILELVDQLTVAASRGARMKADSRFHVEVAIATRSDRLVRREVALQAESAGMLWLPHLGDDDATAIGREHHDIATAIASEDGESAQRAAERHVRRNLRRLTTAHLKLAEDIPREGAR</sequence>
<evidence type="ECO:0000313" key="5">
    <source>
        <dbReference type="EMBL" id="NYJ03179.1"/>
    </source>
</evidence>
<dbReference type="InterPro" id="IPR000524">
    <property type="entry name" value="Tscrpt_reg_HTH_GntR"/>
</dbReference>
<dbReference type="Pfam" id="PF07729">
    <property type="entry name" value="FCD"/>
    <property type="match status" value="1"/>
</dbReference>
<dbReference type="InterPro" id="IPR011711">
    <property type="entry name" value="GntR_C"/>
</dbReference>
<evidence type="ECO:0000256" key="3">
    <source>
        <dbReference type="ARBA" id="ARBA00023163"/>
    </source>
</evidence>
<dbReference type="PANTHER" id="PTHR43537:SF5">
    <property type="entry name" value="UXU OPERON TRANSCRIPTIONAL REGULATOR"/>
    <property type="match status" value="1"/>
</dbReference>
<dbReference type="PANTHER" id="PTHR43537">
    <property type="entry name" value="TRANSCRIPTIONAL REGULATOR, GNTR FAMILY"/>
    <property type="match status" value="1"/>
</dbReference>
<dbReference type="CDD" id="cd07377">
    <property type="entry name" value="WHTH_GntR"/>
    <property type="match status" value="1"/>
</dbReference>
<keyword evidence="6" id="KW-1185">Reference proteome</keyword>
<comment type="caution">
    <text evidence="5">The sequence shown here is derived from an EMBL/GenBank/DDBJ whole genome shotgun (WGS) entry which is preliminary data.</text>
</comment>
<organism evidence="5 6">
    <name type="scientific">Nocardioides thalensis</name>
    <dbReference type="NCBI Taxonomy" id="1914755"/>
    <lineage>
        <taxon>Bacteria</taxon>
        <taxon>Bacillati</taxon>
        <taxon>Actinomycetota</taxon>
        <taxon>Actinomycetes</taxon>
        <taxon>Propionibacteriales</taxon>
        <taxon>Nocardioidaceae</taxon>
        <taxon>Nocardioides</taxon>
    </lineage>
</organism>
<dbReference type="Proteomes" id="UP000530424">
    <property type="component" value="Unassembled WGS sequence"/>
</dbReference>
<dbReference type="InterPro" id="IPR008920">
    <property type="entry name" value="TF_FadR/GntR_C"/>
</dbReference>
<gene>
    <name evidence="5" type="ORF">HNR19_003877</name>
</gene>
<protein>
    <submittedName>
        <fullName evidence="5">DNA-binding FadR family transcriptional regulator</fullName>
    </submittedName>
</protein>
<dbReference type="PROSITE" id="PS50949">
    <property type="entry name" value="HTH_GNTR"/>
    <property type="match status" value="1"/>
</dbReference>
<dbReference type="EMBL" id="JACCFP010000001">
    <property type="protein sequence ID" value="NYJ03179.1"/>
    <property type="molecule type" value="Genomic_DNA"/>
</dbReference>
<keyword evidence="3" id="KW-0804">Transcription</keyword>